<dbReference type="GO" id="GO:0003677">
    <property type="term" value="F:DNA binding"/>
    <property type="evidence" value="ECO:0007669"/>
    <property type="project" value="InterPro"/>
</dbReference>
<dbReference type="Pfam" id="PF01527">
    <property type="entry name" value="HTH_Tnp_1"/>
    <property type="match status" value="1"/>
</dbReference>
<dbReference type="STRING" id="364199.SAMN04489858_12914"/>
<dbReference type="SUPFAM" id="SSF46689">
    <property type="entry name" value="Homeodomain-like"/>
    <property type="match status" value="1"/>
</dbReference>
<keyword evidence="2" id="KW-1185">Reference proteome</keyword>
<accession>A0A1I0JKI9</accession>
<dbReference type="InterPro" id="IPR052546">
    <property type="entry name" value="Transposase_8_domain"/>
</dbReference>
<protein>
    <submittedName>
        <fullName evidence="1">Putative transposase</fullName>
    </submittedName>
</protein>
<dbReference type="PANTHER" id="PTHR33609">
    <property type="entry name" value="LOW CALCIUM RESPONSE LOCUS PROTEIN S"/>
    <property type="match status" value="1"/>
</dbReference>
<dbReference type="InterPro" id="IPR002514">
    <property type="entry name" value="Transposase_8"/>
</dbReference>
<dbReference type="Gene3D" id="1.10.10.60">
    <property type="entry name" value="Homeodomain-like"/>
    <property type="match status" value="1"/>
</dbReference>
<dbReference type="GO" id="GO:0004803">
    <property type="term" value="F:transposase activity"/>
    <property type="evidence" value="ECO:0007669"/>
    <property type="project" value="InterPro"/>
</dbReference>
<evidence type="ECO:0000313" key="2">
    <source>
        <dbReference type="Proteomes" id="UP000199180"/>
    </source>
</evidence>
<name>A0A1I0JKI9_9RHOB</name>
<evidence type="ECO:0000313" key="1">
    <source>
        <dbReference type="EMBL" id="SEU10181.1"/>
    </source>
</evidence>
<dbReference type="EMBL" id="FOHO01000029">
    <property type="protein sequence ID" value="SEU10181.1"/>
    <property type="molecule type" value="Genomic_DNA"/>
</dbReference>
<sequence length="64" mass="7137">MKASKFTKAQKAFILKQGEEGTSVAGICRKAGIGQSTYFAWKKKYGGLLPDEMRRLKQLEVENA</sequence>
<dbReference type="AlphaFoldDB" id="A0A1I0JKI9"/>
<dbReference type="InterPro" id="IPR009057">
    <property type="entry name" value="Homeodomain-like_sf"/>
</dbReference>
<reference evidence="1 2" key="1">
    <citation type="submission" date="2016-10" db="EMBL/GenBank/DDBJ databases">
        <authorList>
            <person name="de Groot N.N."/>
        </authorList>
    </citation>
    <scope>NUCLEOTIDE SEQUENCE [LARGE SCALE GENOMIC DNA]</scope>
    <source>
        <strain evidence="1 2">DSM 17862</strain>
    </source>
</reference>
<proteinExistence type="predicted"/>
<dbReference type="PANTHER" id="PTHR33609:SF1">
    <property type="entry name" value="TRANSPOSASE"/>
    <property type="match status" value="1"/>
</dbReference>
<organism evidence="1 2">
    <name type="scientific">Paracoccus homiensis</name>
    <dbReference type="NCBI Taxonomy" id="364199"/>
    <lineage>
        <taxon>Bacteria</taxon>
        <taxon>Pseudomonadati</taxon>
        <taxon>Pseudomonadota</taxon>
        <taxon>Alphaproteobacteria</taxon>
        <taxon>Rhodobacterales</taxon>
        <taxon>Paracoccaceae</taxon>
        <taxon>Paracoccus</taxon>
    </lineage>
</organism>
<dbReference type="Proteomes" id="UP000199180">
    <property type="component" value="Unassembled WGS sequence"/>
</dbReference>
<dbReference type="GO" id="GO:0006313">
    <property type="term" value="P:DNA transposition"/>
    <property type="evidence" value="ECO:0007669"/>
    <property type="project" value="InterPro"/>
</dbReference>
<gene>
    <name evidence="1" type="ORF">SAMN04489858_12914</name>
</gene>